<feature type="binding site" evidence="8">
    <location>
        <position position="279"/>
    </location>
    <ligand>
        <name>Fe cation</name>
        <dbReference type="ChEBI" id="CHEBI:24875"/>
        <label>1</label>
    </ligand>
</feature>
<feature type="binding site" evidence="8">
    <location>
        <position position="199"/>
    </location>
    <ligand>
        <name>Fe cation</name>
        <dbReference type="ChEBI" id="CHEBI:24875"/>
        <label>1</label>
    </ligand>
</feature>
<dbReference type="GO" id="GO:0005737">
    <property type="term" value="C:cytoplasm"/>
    <property type="evidence" value="ECO:0007669"/>
    <property type="project" value="TreeGrafter"/>
</dbReference>
<gene>
    <name evidence="12" type="primary">PLEST004308</name>
    <name evidence="12" type="ORF">PLESTB_000197600</name>
</gene>
<dbReference type="Gene3D" id="1.20.1260.10">
    <property type="match status" value="1"/>
</dbReference>
<keyword evidence="9" id="KW-0560">Oxidoreductase</keyword>
<dbReference type="AlphaFoldDB" id="A0A9W6BCJ3"/>
<feature type="binding site" evidence="8">
    <location>
        <position position="196"/>
    </location>
    <ligand>
        <name>Fe cation</name>
        <dbReference type="ChEBI" id="CHEBI:24875"/>
        <label>1</label>
    </ligand>
</feature>
<feature type="compositionally biased region" description="Basic and acidic residues" evidence="10">
    <location>
        <begin position="14"/>
        <end position="24"/>
    </location>
</feature>
<keyword evidence="2 9" id="KW-0409">Iron storage</keyword>
<evidence type="ECO:0000256" key="10">
    <source>
        <dbReference type="SAM" id="MobiDB-lite"/>
    </source>
</evidence>
<name>A0A9W6BCJ3_9CHLO</name>
<dbReference type="InterPro" id="IPR009040">
    <property type="entry name" value="Ferritin-like_diiron"/>
</dbReference>
<dbReference type="GO" id="GO:0008198">
    <property type="term" value="F:ferrous iron binding"/>
    <property type="evidence" value="ECO:0007669"/>
    <property type="project" value="TreeGrafter"/>
</dbReference>
<evidence type="ECO:0000256" key="7">
    <source>
        <dbReference type="ARBA" id="ARBA00047990"/>
    </source>
</evidence>
<comment type="similarity">
    <text evidence="1 9">Belongs to the ferritin family.</text>
</comment>
<evidence type="ECO:0000256" key="4">
    <source>
        <dbReference type="ARBA" id="ARBA00023004"/>
    </source>
</evidence>
<keyword evidence="4 8" id="KW-0408">Iron</keyword>
<accession>A0A9W6BCJ3</accession>
<dbReference type="Pfam" id="PF00210">
    <property type="entry name" value="Ferritin"/>
    <property type="match status" value="1"/>
</dbReference>
<comment type="function">
    <text evidence="9">Stores iron in a soluble, non-toxic, readily available form. Important for iron homeostasis. Iron is taken up in the ferrous form and deposited as ferric hydroxides after oxidation.</text>
</comment>
<feature type="binding site" evidence="8">
    <location>
        <position position="245"/>
    </location>
    <ligand>
        <name>Fe cation</name>
        <dbReference type="ChEBI" id="CHEBI:24875"/>
        <label>1</label>
    </ligand>
</feature>
<evidence type="ECO:0000313" key="13">
    <source>
        <dbReference type="Proteomes" id="UP001165080"/>
    </source>
</evidence>
<sequence>MQLCTTLRQSPLGARERLGRERPRLGVSGGRRGGLPARLAAVPPFKEGEGAASGGGSERQGGVPAPDPVIRRAAEQAARSGGLAPSLEGPAGGAESLQPTQTGLVFQGQGMGEEVAPLVAALDQQLMDPAAEPGRVATRSLARSSYAGNLEAAFNEQINIELTISYVYTAMQAYFNRDDVGLPGFAAFFRHNSLEERTHAELLMNYQSQRGGRVKLLPISPPETEYWHPEKGDALHATELALSLEKLNFSKLRELHNVAAAVGDADATHFLEDYLLHQQSKDVKEASVLVSRVHRAGRGHGVVHLDHLLAEEYGNTDGAIAG</sequence>
<dbReference type="PANTHER" id="PTHR11431:SF75">
    <property type="entry name" value="FERRITIN"/>
    <property type="match status" value="1"/>
</dbReference>
<dbReference type="OrthoDB" id="186462at2759"/>
<evidence type="ECO:0000256" key="9">
    <source>
        <dbReference type="RuleBase" id="RU361145"/>
    </source>
</evidence>
<feature type="binding site" evidence="8">
    <location>
        <position position="161"/>
    </location>
    <ligand>
        <name>Fe cation</name>
        <dbReference type="ChEBI" id="CHEBI:24875"/>
        <label>1</label>
    </ligand>
</feature>
<dbReference type="GO" id="GO:0004322">
    <property type="term" value="F:ferroxidase activity"/>
    <property type="evidence" value="ECO:0007669"/>
    <property type="project" value="UniProtKB-EC"/>
</dbReference>
<feature type="domain" description="Ferritin-like diiron" evidence="11">
    <location>
        <begin position="144"/>
        <end position="297"/>
    </location>
</feature>
<comment type="function">
    <text evidence="5">Stores iron in a soluble, non-toxic, readily available form. Important for iron homeostasis. Has ferroxidase activity. Iron is taken up in the ferrous form and deposited as ferric hydroxides after oxidation.</text>
</comment>
<evidence type="ECO:0000256" key="3">
    <source>
        <dbReference type="ARBA" id="ARBA00022723"/>
    </source>
</evidence>
<dbReference type="GO" id="GO:0008199">
    <property type="term" value="F:ferric iron binding"/>
    <property type="evidence" value="ECO:0007669"/>
    <property type="project" value="InterPro"/>
</dbReference>
<dbReference type="InterPro" id="IPR008331">
    <property type="entry name" value="Ferritin_DPS_dom"/>
</dbReference>
<dbReference type="SUPFAM" id="SSF47240">
    <property type="entry name" value="Ferritin-like"/>
    <property type="match status" value="1"/>
</dbReference>
<proteinExistence type="inferred from homology"/>
<dbReference type="GO" id="GO:0006826">
    <property type="term" value="P:iron ion transport"/>
    <property type="evidence" value="ECO:0007669"/>
    <property type="project" value="InterPro"/>
</dbReference>
<dbReference type="GO" id="GO:0006879">
    <property type="term" value="P:intracellular iron ion homeostasis"/>
    <property type="evidence" value="ECO:0007669"/>
    <property type="project" value="UniProtKB-KW"/>
</dbReference>
<protein>
    <recommendedName>
        <fullName evidence="9">Ferritin</fullName>
        <ecNumber evidence="9">1.16.3.1</ecNumber>
    </recommendedName>
</protein>
<evidence type="ECO:0000313" key="12">
    <source>
        <dbReference type="EMBL" id="GLC49238.1"/>
    </source>
</evidence>
<dbReference type="InterPro" id="IPR001519">
    <property type="entry name" value="Ferritin"/>
</dbReference>
<comment type="subunit">
    <text evidence="6">Oligomer of 24 subunits. There are two types of subunits: L (light) chain and H (heavy) chain. The major chain can be light or heavy, depending on the species and tissue type. The functional molecule forms a roughly spherical shell with a diameter of 12 nm and contains a central cavity into which the insoluble mineral iron core is deposited.</text>
</comment>
<evidence type="ECO:0000259" key="11">
    <source>
        <dbReference type="PROSITE" id="PS50905"/>
    </source>
</evidence>
<organism evidence="12 13">
    <name type="scientific">Pleodorina starrii</name>
    <dbReference type="NCBI Taxonomy" id="330485"/>
    <lineage>
        <taxon>Eukaryota</taxon>
        <taxon>Viridiplantae</taxon>
        <taxon>Chlorophyta</taxon>
        <taxon>core chlorophytes</taxon>
        <taxon>Chlorophyceae</taxon>
        <taxon>CS clade</taxon>
        <taxon>Chlamydomonadales</taxon>
        <taxon>Volvocaceae</taxon>
        <taxon>Pleodorina</taxon>
    </lineage>
</organism>
<comment type="caution">
    <text evidence="12">The sequence shown here is derived from an EMBL/GenBank/DDBJ whole genome shotgun (WGS) entry which is preliminary data.</text>
</comment>
<reference evidence="12 13" key="1">
    <citation type="journal article" date="2023" name="Commun. Biol.">
        <title>Reorganization of the ancestral sex-determining regions during the evolution of trioecy in Pleodorina starrii.</title>
        <authorList>
            <person name="Takahashi K."/>
            <person name="Suzuki S."/>
            <person name="Kawai-Toyooka H."/>
            <person name="Yamamoto K."/>
            <person name="Hamaji T."/>
            <person name="Ootsuki R."/>
            <person name="Yamaguchi H."/>
            <person name="Kawachi M."/>
            <person name="Higashiyama T."/>
            <person name="Nozaki H."/>
        </authorList>
    </citation>
    <scope>NUCLEOTIDE SEQUENCE [LARGE SCALE GENOMIC DNA]</scope>
    <source>
        <strain evidence="12 13">NIES-4479</strain>
    </source>
</reference>
<keyword evidence="3 8" id="KW-0479">Metal-binding</keyword>
<dbReference type="InterPro" id="IPR009078">
    <property type="entry name" value="Ferritin-like_SF"/>
</dbReference>
<dbReference type="PANTHER" id="PTHR11431">
    <property type="entry name" value="FERRITIN"/>
    <property type="match status" value="1"/>
</dbReference>
<dbReference type="Proteomes" id="UP001165080">
    <property type="component" value="Unassembled WGS sequence"/>
</dbReference>
<comment type="catalytic activity">
    <reaction evidence="7 9">
        <text>4 Fe(2+) + O2 + 4 H(+) = 4 Fe(3+) + 2 H2O</text>
        <dbReference type="Rhea" id="RHEA:11148"/>
        <dbReference type="ChEBI" id="CHEBI:15377"/>
        <dbReference type="ChEBI" id="CHEBI:15378"/>
        <dbReference type="ChEBI" id="CHEBI:15379"/>
        <dbReference type="ChEBI" id="CHEBI:29033"/>
        <dbReference type="ChEBI" id="CHEBI:29034"/>
        <dbReference type="EC" id="1.16.3.1"/>
    </reaction>
</comment>
<keyword evidence="13" id="KW-1185">Reference proteome</keyword>
<evidence type="ECO:0000256" key="1">
    <source>
        <dbReference type="ARBA" id="ARBA00007513"/>
    </source>
</evidence>
<dbReference type="EC" id="1.16.3.1" evidence="9"/>
<dbReference type="PROSITE" id="PS50905">
    <property type="entry name" value="FERRITIN_LIKE"/>
    <property type="match status" value="1"/>
</dbReference>
<evidence type="ECO:0000256" key="6">
    <source>
        <dbReference type="ARBA" id="ARBA00026060"/>
    </source>
</evidence>
<dbReference type="CDD" id="cd01056">
    <property type="entry name" value="Euk_Ferritin"/>
    <property type="match status" value="1"/>
</dbReference>
<dbReference type="InterPro" id="IPR012347">
    <property type="entry name" value="Ferritin-like"/>
</dbReference>
<evidence type="ECO:0000256" key="2">
    <source>
        <dbReference type="ARBA" id="ARBA00022434"/>
    </source>
</evidence>
<evidence type="ECO:0000256" key="5">
    <source>
        <dbReference type="ARBA" id="ARBA00025111"/>
    </source>
</evidence>
<feature type="region of interest" description="Disordered" evidence="10">
    <location>
        <begin position="1"/>
        <end position="98"/>
    </location>
</feature>
<evidence type="ECO:0000256" key="8">
    <source>
        <dbReference type="PIRSR" id="PIRSR601519-1"/>
    </source>
</evidence>
<dbReference type="EMBL" id="BRXU01000002">
    <property type="protein sequence ID" value="GLC49238.1"/>
    <property type="molecule type" value="Genomic_DNA"/>
</dbReference>